<dbReference type="InterPro" id="IPR017932">
    <property type="entry name" value="GATase_2_dom"/>
</dbReference>
<evidence type="ECO:0000256" key="9">
    <source>
        <dbReference type="ARBA" id="ARBA00023002"/>
    </source>
</evidence>
<dbReference type="PANTHER" id="PTHR11938">
    <property type="entry name" value="FAD NADPH DEHYDROGENASE/OXIDOREDUCTASE"/>
    <property type="match status" value="1"/>
</dbReference>
<evidence type="ECO:0000256" key="4">
    <source>
        <dbReference type="ARBA" id="ARBA00022605"/>
    </source>
</evidence>
<evidence type="ECO:0000256" key="11">
    <source>
        <dbReference type="ARBA" id="ARBA00023014"/>
    </source>
</evidence>
<dbReference type="GO" id="GO:0016041">
    <property type="term" value="F:glutamate synthase (ferredoxin) activity"/>
    <property type="evidence" value="ECO:0007669"/>
    <property type="project" value="UniProtKB-EC"/>
</dbReference>
<dbReference type="GO" id="GO:0046872">
    <property type="term" value="F:metal ion binding"/>
    <property type="evidence" value="ECO:0007669"/>
    <property type="project" value="UniProtKB-KW"/>
</dbReference>
<dbReference type="PROSITE" id="PS51278">
    <property type="entry name" value="GATASE_TYPE_2"/>
    <property type="match status" value="1"/>
</dbReference>
<keyword evidence="6" id="KW-0288">FMN</keyword>
<feature type="non-terminal residue" evidence="17">
    <location>
        <position position="191"/>
    </location>
</feature>
<keyword evidence="18" id="KW-1185">Reference proteome</keyword>
<dbReference type="Proteomes" id="UP001152795">
    <property type="component" value="Unassembled WGS sequence"/>
</dbReference>
<proteinExistence type="inferred from homology"/>
<evidence type="ECO:0000256" key="15">
    <source>
        <dbReference type="ARBA" id="ARBA00039085"/>
    </source>
</evidence>
<dbReference type="GO" id="GO:0006537">
    <property type="term" value="P:glutamate biosynthetic process"/>
    <property type="evidence" value="ECO:0007669"/>
    <property type="project" value="UniProtKB-KW"/>
</dbReference>
<evidence type="ECO:0000256" key="6">
    <source>
        <dbReference type="ARBA" id="ARBA00022643"/>
    </source>
</evidence>
<protein>
    <recommendedName>
        <fullName evidence="15">glutamate synthase (ferredoxin)</fullName>
        <ecNumber evidence="15">1.4.7.1</ecNumber>
    </recommendedName>
</protein>
<evidence type="ECO:0000256" key="8">
    <source>
        <dbReference type="ARBA" id="ARBA00022962"/>
    </source>
</evidence>
<dbReference type="InterPro" id="IPR050711">
    <property type="entry name" value="ET-N_metabolism_enzyme"/>
</dbReference>
<keyword evidence="13" id="KW-0003">3Fe-4S</keyword>
<dbReference type="PANTHER" id="PTHR11938:SF133">
    <property type="entry name" value="GLUTAMATE SYNTHASE (NADH)"/>
    <property type="match status" value="1"/>
</dbReference>
<evidence type="ECO:0000259" key="16">
    <source>
        <dbReference type="PROSITE" id="PS51278"/>
    </source>
</evidence>
<evidence type="ECO:0000256" key="14">
    <source>
        <dbReference type="ARBA" id="ARBA00037928"/>
    </source>
</evidence>
<feature type="domain" description="Glutamine amidotransferase type-2" evidence="16">
    <location>
        <begin position="26"/>
        <end position="191"/>
    </location>
</feature>
<evidence type="ECO:0000256" key="10">
    <source>
        <dbReference type="ARBA" id="ARBA00023004"/>
    </source>
</evidence>
<reference evidence="17" key="1">
    <citation type="submission" date="2020-04" db="EMBL/GenBank/DDBJ databases">
        <authorList>
            <person name="Alioto T."/>
            <person name="Alioto T."/>
            <person name="Gomez Garrido J."/>
        </authorList>
    </citation>
    <scope>NUCLEOTIDE SEQUENCE</scope>
    <source>
        <strain evidence="17">A484AB</strain>
    </source>
</reference>
<evidence type="ECO:0000256" key="1">
    <source>
        <dbReference type="ARBA" id="ARBA00001917"/>
    </source>
</evidence>
<keyword evidence="11" id="KW-0411">Iron-sulfur</keyword>
<evidence type="ECO:0000256" key="3">
    <source>
        <dbReference type="ARBA" id="ARBA00009716"/>
    </source>
</evidence>
<sequence>MASDTDCYEFPKEAGLYSPDYEKAACGVGFIVNINGARNNEIIEEALIILHHMSHRGGCGCDQFSGDGTGIMTAIPHHLYLKILREEGLNISLPEPGHYATGLFFIQNNEQQVLGWRQVAVNWQVPGPYSHLKKPAIEQVFLLRKMASRHIPTVCERFYICSLSTETIVYKGMLNVQQLAEFYFDLRQKEF</sequence>
<dbReference type="GO" id="GO:0016040">
    <property type="term" value="F:glutamate synthase (NADH) activity"/>
    <property type="evidence" value="ECO:0007669"/>
    <property type="project" value="TreeGrafter"/>
</dbReference>
<keyword evidence="12" id="KW-0314">Glutamate biosynthesis</keyword>
<evidence type="ECO:0000256" key="13">
    <source>
        <dbReference type="ARBA" id="ARBA00023291"/>
    </source>
</evidence>
<accession>A0A7D9J6S0</accession>
<dbReference type="EC" id="1.4.7.1" evidence="15"/>
<dbReference type="EMBL" id="CACRXK020012295">
    <property type="protein sequence ID" value="CAB4023060.1"/>
    <property type="molecule type" value="Genomic_DNA"/>
</dbReference>
<evidence type="ECO:0000313" key="18">
    <source>
        <dbReference type="Proteomes" id="UP001152795"/>
    </source>
</evidence>
<dbReference type="SUPFAM" id="SSF56235">
    <property type="entry name" value="N-terminal nucleophile aminohydrolases (Ntn hydrolases)"/>
    <property type="match status" value="1"/>
</dbReference>
<keyword evidence="10" id="KW-0408">Iron</keyword>
<keyword evidence="7" id="KW-0479">Metal-binding</keyword>
<evidence type="ECO:0000256" key="5">
    <source>
        <dbReference type="ARBA" id="ARBA00022630"/>
    </source>
</evidence>
<evidence type="ECO:0000256" key="2">
    <source>
        <dbReference type="ARBA" id="ARBA00001927"/>
    </source>
</evidence>
<keyword evidence="4" id="KW-0028">Amino-acid biosynthesis</keyword>
<evidence type="ECO:0000313" key="17">
    <source>
        <dbReference type="EMBL" id="CAB4023060.1"/>
    </source>
</evidence>
<dbReference type="GO" id="GO:0019676">
    <property type="term" value="P:ammonia assimilation cycle"/>
    <property type="evidence" value="ECO:0007669"/>
    <property type="project" value="TreeGrafter"/>
</dbReference>
<dbReference type="Gene3D" id="3.60.20.10">
    <property type="entry name" value="Glutamine Phosphoribosylpyrophosphate, subunit 1, domain 1"/>
    <property type="match status" value="1"/>
</dbReference>
<comment type="similarity">
    <text evidence="3">Belongs to the glutamate synthase family.</text>
</comment>
<dbReference type="GO" id="GO:0051538">
    <property type="term" value="F:3 iron, 4 sulfur cluster binding"/>
    <property type="evidence" value="ECO:0007669"/>
    <property type="project" value="UniProtKB-KW"/>
</dbReference>
<dbReference type="InterPro" id="IPR029055">
    <property type="entry name" value="Ntn_hydrolases_N"/>
</dbReference>
<evidence type="ECO:0000256" key="7">
    <source>
        <dbReference type="ARBA" id="ARBA00022723"/>
    </source>
</evidence>
<dbReference type="Pfam" id="PF00310">
    <property type="entry name" value="GATase_2"/>
    <property type="match status" value="1"/>
</dbReference>
<keyword evidence="5" id="KW-0285">Flavoprotein</keyword>
<dbReference type="AlphaFoldDB" id="A0A7D9J6S0"/>
<comment type="cofactor">
    <cofactor evidence="1">
        <name>FMN</name>
        <dbReference type="ChEBI" id="CHEBI:58210"/>
    </cofactor>
</comment>
<organism evidence="17 18">
    <name type="scientific">Paramuricea clavata</name>
    <name type="common">Red gorgonian</name>
    <name type="synonym">Violescent sea-whip</name>
    <dbReference type="NCBI Taxonomy" id="317549"/>
    <lineage>
        <taxon>Eukaryota</taxon>
        <taxon>Metazoa</taxon>
        <taxon>Cnidaria</taxon>
        <taxon>Anthozoa</taxon>
        <taxon>Octocorallia</taxon>
        <taxon>Malacalcyonacea</taxon>
        <taxon>Plexauridae</taxon>
        <taxon>Paramuricea</taxon>
    </lineage>
</organism>
<gene>
    <name evidence="17" type="ORF">PACLA_8A051422</name>
</gene>
<dbReference type="OrthoDB" id="5986856at2759"/>
<keyword evidence="8" id="KW-0315">Glutamine amidotransferase</keyword>
<comment type="cofactor">
    <cofactor evidence="2">
        <name>[3Fe-4S] cluster</name>
        <dbReference type="ChEBI" id="CHEBI:21137"/>
    </cofactor>
</comment>
<evidence type="ECO:0000256" key="12">
    <source>
        <dbReference type="ARBA" id="ARBA00023164"/>
    </source>
</evidence>
<name>A0A7D9J6S0_PARCT</name>
<keyword evidence="9" id="KW-0560">Oxidoreductase</keyword>
<comment type="caution">
    <text evidence="17">The sequence shown here is derived from an EMBL/GenBank/DDBJ whole genome shotgun (WGS) entry which is preliminary data.</text>
</comment>
<comment type="pathway">
    <text evidence="14">Amino-acid biosynthesis; L-glutamate biosynthesis via GLT pathway; L-glutamate from 2-oxoglutarate and L-glutamine (ferredoxin route): step 1/1.</text>
</comment>